<dbReference type="EMBL" id="LOTN01000013">
    <property type="protein sequence ID" value="KUZ94519.1"/>
    <property type="molecule type" value="Genomic_DNA"/>
</dbReference>
<evidence type="ECO:0000313" key="4">
    <source>
        <dbReference type="Proteomes" id="UP000065521"/>
    </source>
</evidence>
<dbReference type="Proteomes" id="UP000065521">
    <property type="component" value="Unassembled WGS sequence"/>
</dbReference>
<evidence type="ECO:0000256" key="2">
    <source>
        <dbReference type="SAM" id="Phobius"/>
    </source>
</evidence>
<feature type="region of interest" description="Disordered" evidence="1">
    <location>
        <begin position="1"/>
        <end position="20"/>
    </location>
</feature>
<feature type="compositionally biased region" description="Polar residues" evidence="1">
    <location>
        <begin position="1"/>
        <end position="14"/>
    </location>
</feature>
<accession>A0A102K0G4</accession>
<feature type="transmembrane region" description="Helical" evidence="2">
    <location>
        <begin position="300"/>
        <end position="323"/>
    </location>
</feature>
<organism evidence="3 4">
    <name type="scientific">Burkholderia ubonensis</name>
    <dbReference type="NCBI Taxonomy" id="101571"/>
    <lineage>
        <taxon>Bacteria</taxon>
        <taxon>Pseudomonadati</taxon>
        <taxon>Pseudomonadota</taxon>
        <taxon>Betaproteobacteria</taxon>
        <taxon>Burkholderiales</taxon>
        <taxon>Burkholderiaceae</taxon>
        <taxon>Burkholderia</taxon>
        <taxon>Burkholderia cepacia complex</taxon>
    </lineage>
</organism>
<evidence type="ECO:0000256" key="1">
    <source>
        <dbReference type="SAM" id="MobiDB-lite"/>
    </source>
</evidence>
<keyword evidence="2" id="KW-1133">Transmembrane helix</keyword>
<protein>
    <submittedName>
        <fullName evidence="3">Uncharacterized protein</fullName>
    </submittedName>
</protein>
<dbReference type="AlphaFoldDB" id="A0A102K0G4"/>
<reference evidence="3 4" key="1">
    <citation type="submission" date="2015-11" db="EMBL/GenBank/DDBJ databases">
        <title>Expanding the genomic diversity of Burkholderia species for the development of highly accurate diagnostics.</title>
        <authorList>
            <person name="Sahl J."/>
            <person name="Keim P."/>
            <person name="Wagner D."/>
        </authorList>
    </citation>
    <scope>NUCLEOTIDE SEQUENCE [LARGE SCALE GENOMIC DNA]</scope>
    <source>
        <strain evidence="3 4">RF32-BP4</strain>
    </source>
</reference>
<gene>
    <name evidence="3" type="ORF">WI38_07715</name>
</gene>
<keyword evidence="2" id="KW-0812">Transmembrane</keyword>
<dbReference type="RefSeq" id="WP_059631817.1">
    <property type="nucleotide sequence ID" value="NZ_LOTK01000060.1"/>
</dbReference>
<keyword evidence="2" id="KW-0472">Membrane</keyword>
<proteinExistence type="predicted"/>
<sequence length="346" mass="36805">MSSIRLSNTGNPNMTGPLADHARSQSFAVCDALRRHRRTLAESLPAHTSIRTHQRNGWLIGDDSFSGDFDIDPHLADQLLNALVTSGQCSASDWTHDFADRGRSGDSGTLARLYEESRNNLVGPGSILGNLNTGLGAAHAAHALSLQRNIDAGAQTLIRRASPSVKINHYVTLYDGNTTGNGKPRPKLRIRNMPIQTVQPALGPHAKHNPRTQTTTAALKAADLKKLTPSISPLRHLYAGSLIGSGVRTFAPSLALDLAANISRDTQGALRFDSRAFMLASARSQSGNALGFGISTTTSIALLANGMSALPVILIAFGAGYFVQSVWNASAGPDFAESQVQRLLDN</sequence>
<comment type="caution">
    <text evidence="3">The sequence shown here is derived from an EMBL/GenBank/DDBJ whole genome shotgun (WGS) entry which is preliminary data.</text>
</comment>
<evidence type="ECO:0000313" key="3">
    <source>
        <dbReference type="EMBL" id="KUZ94519.1"/>
    </source>
</evidence>
<name>A0A102K0G4_9BURK</name>